<keyword evidence="3" id="KW-1185">Reference proteome</keyword>
<organism evidence="2 3">
    <name type="scientific">Muricaecibacterium torontonense</name>
    <dbReference type="NCBI Taxonomy" id="3032871"/>
    <lineage>
        <taxon>Bacteria</taxon>
        <taxon>Bacillati</taxon>
        <taxon>Actinomycetota</taxon>
        <taxon>Coriobacteriia</taxon>
        <taxon>Coriobacteriales</taxon>
        <taxon>Atopobiaceae</taxon>
        <taxon>Muricaecibacterium</taxon>
    </lineage>
</organism>
<dbReference type="PANTHER" id="PTHR36512:SF3">
    <property type="entry name" value="BLR5678 PROTEIN"/>
    <property type="match status" value="1"/>
</dbReference>
<dbReference type="Proteomes" id="UP000310263">
    <property type="component" value="Unassembled WGS sequence"/>
</dbReference>
<dbReference type="InterPro" id="IPR016117">
    <property type="entry name" value="ArgJ-like_dom_sf"/>
</dbReference>
<sequence length="327" mass="32670">MLLPGFDDVYLGNWTQVEAGTGCTVIVAPQGATGAVDVAGGAPATRETDLLRPEETVDQVHAVMLSGGSAFGLAASSGAAEELERRSIGLDLGIARVPIVTGACLFDLAVGNPQVRPDVHSGQEAVVDALDHLALTEPLMGNLGAGTGCTVGKFLGPDCAMKGGLGWATETAGAVTCTAVVAVNAVGSVFDPATGNPIAGARVASDSEVIADKPLDLLAKMASMPLDVLSADAPRTNTTISCVVTDARLTKAQATKVAQMASDGYAHAIVPTHTTNDGDSVFVLATGKVDCPVDVVGVLAQKALAQAIAGGCAAAHDAFGFPGAAGR</sequence>
<dbReference type="AlphaFoldDB" id="A0A4S2EY64"/>
<protein>
    <submittedName>
        <fullName evidence="2">Peptidase S58 family protein</fullName>
    </submittedName>
</protein>
<evidence type="ECO:0000313" key="2">
    <source>
        <dbReference type="EMBL" id="TGY61446.1"/>
    </source>
</evidence>
<dbReference type="GO" id="GO:0004177">
    <property type="term" value="F:aminopeptidase activity"/>
    <property type="evidence" value="ECO:0007669"/>
    <property type="project" value="TreeGrafter"/>
</dbReference>
<dbReference type="RefSeq" id="WP_136013169.1">
    <property type="nucleotide sequence ID" value="NZ_SRYE01000005.1"/>
</dbReference>
<accession>A0A4S2EY64</accession>
<dbReference type="SUPFAM" id="SSF56266">
    <property type="entry name" value="DmpA/ArgJ-like"/>
    <property type="match status" value="1"/>
</dbReference>
<evidence type="ECO:0000256" key="1">
    <source>
        <dbReference type="ARBA" id="ARBA00007068"/>
    </source>
</evidence>
<proteinExistence type="inferred from homology"/>
<comment type="caution">
    <text evidence="2">The sequence shown here is derived from an EMBL/GenBank/DDBJ whole genome shotgun (WGS) entry which is preliminary data.</text>
</comment>
<dbReference type="CDD" id="cd02252">
    <property type="entry name" value="nylC_like"/>
    <property type="match status" value="1"/>
</dbReference>
<gene>
    <name evidence="2" type="ORF">E5334_08565</name>
</gene>
<evidence type="ECO:0000313" key="3">
    <source>
        <dbReference type="Proteomes" id="UP000310263"/>
    </source>
</evidence>
<reference evidence="2 3" key="1">
    <citation type="submission" date="2019-04" db="EMBL/GenBank/DDBJ databases">
        <title>Microbes associate with the intestines of laboratory mice.</title>
        <authorList>
            <person name="Navarre W."/>
            <person name="Wong E."/>
            <person name="Huang K."/>
            <person name="Tropini C."/>
            <person name="Ng K."/>
            <person name="Yu B."/>
        </authorList>
    </citation>
    <scope>NUCLEOTIDE SEQUENCE [LARGE SCALE GENOMIC DNA]</scope>
    <source>
        <strain evidence="2 3">NM07_P-09</strain>
    </source>
</reference>
<dbReference type="Gene3D" id="3.60.70.12">
    <property type="entry name" value="L-amino peptidase D-ALA esterase/amidase"/>
    <property type="match status" value="1"/>
</dbReference>
<dbReference type="InterPro" id="IPR005321">
    <property type="entry name" value="Peptidase_S58_DmpA"/>
</dbReference>
<comment type="similarity">
    <text evidence="1">Belongs to the peptidase S58 family.</text>
</comment>
<dbReference type="Pfam" id="PF03576">
    <property type="entry name" value="Peptidase_S58"/>
    <property type="match status" value="1"/>
</dbReference>
<dbReference type="PANTHER" id="PTHR36512">
    <property type="entry name" value="D-AMINOPEPTIDASE"/>
    <property type="match status" value="1"/>
</dbReference>
<dbReference type="OrthoDB" id="9808347at2"/>
<name>A0A4S2EY64_9ACTN</name>
<dbReference type="EMBL" id="SRYE01000005">
    <property type="protein sequence ID" value="TGY61446.1"/>
    <property type="molecule type" value="Genomic_DNA"/>
</dbReference>